<protein>
    <submittedName>
        <fullName evidence="1">Uncharacterized protein</fullName>
    </submittedName>
</protein>
<comment type="caution">
    <text evidence="1">The sequence shown here is derived from an EMBL/GenBank/DDBJ whole genome shotgun (WGS) entry which is preliminary data.</text>
</comment>
<gene>
    <name evidence="1" type="ORF">GCM10010121_069650</name>
</gene>
<proteinExistence type="predicted"/>
<evidence type="ECO:0000313" key="1">
    <source>
        <dbReference type="EMBL" id="GGJ48594.1"/>
    </source>
</evidence>
<dbReference type="EMBL" id="BMQA01000035">
    <property type="protein sequence ID" value="GGJ48594.1"/>
    <property type="molecule type" value="Genomic_DNA"/>
</dbReference>
<reference evidence="1" key="1">
    <citation type="journal article" date="2014" name="Int. J. Syst. Evol. Microbiol.">
        <title>Complete genome sequence of Corynebacterium casei LMG S-19264T (=DSM 44701T), isolated from a smear-ripened cheese.</title>
        <authorList>
            <consortium name="US DOE Joint Genome Institute (JGI-PGF)"/>
            <person name="Walter F."/>
            <person name="Albersmeier A."/>
            <person name="Kalinowski J."/>
            <person name="Ruckert C."/>
        </authorList>
    </citation>
    <scope>NUCLEOTIDE SEQUENCE</scope>
    <source>
        <strain evidence="1">JCM 3086</strain>
    </source>
</reference>
<dbReference type="RefSeq" id="WP_189315338.1">
    <property type="nucleotide sequence ID" value="NZ_BMQA01000035.1"/>
</dbReference>
<dbReference type="AlphaFoldDB" id="A0A917LAC8"/>
<evidence type="ECO:0000313" key="2">
    <source>
        <dbReference type="Proteomes" id="UP000657574"/>
    </source>
</evidence>
<reference evidence="1" key="2">
    <citation type="submission" date="2020-09" db="EMBL/GenBank/DDBJ databases">
        <authorList>
            <person name="Sun Q."/>
            <person name="Ohkuma M."/>
        </authorList>
    </citation>
    <scope>NUCLEOTIDE SEQUENCE</scope>
    <source>
        <strain evidence="1">JCM 3086</strain>
    </source>
</reference>
<sequence>MGAFHCPRCLLDDFTTEGKSIEWPRILLASAKAAEVIALTIGKYGSARHTAYRLRFGITIDLYTVGDLTHFVAAGQNGG</sequence>
<accession>A0A917LAC8</accession>
<keyword evidence="2" id="KW-1185">Reference proteome</keyword>
<organism evidence="1 2">
    <name type="scientific">Streptomyces brasiliensis</name>
    <dbReference type="NCBI Taxonomy" id="1954"/>
    <lineage>
        <taxon>Bacteria</taxon>
        <taxon>Bacillati</taxon>
        <taxon>Actinomycetota</taxon>
        <taxon>Actinomycetes</taxon>
        <taxon>Kitasatosporales</taxon>
        <taxon>Streptomycetaceae</taxon>
        <taxon>Streptomyces</taxon>
    </lineage>
</organism>
<dbReference type="Proteomes" id="UP000657574">
    <property type="component" value="Unassembled WGS sequence"/>
</dbReference>
<name>A0A917LAC8_9ACTN</name>